<sequence length="317" mass="35989">MTRLKQKYGLLIIGIALGIAYGLVTRLVFGQKATLASVTYLFIIPTILGIIPLMFADNDKLKSYKNIIFIPWLTVTTFFLTMFLFGIEDFICLLVLAAPFFILGTIGALIYRIVQINKQKSKGKLLTLVLLPFLFAPIEEYIKSPSDTYNVTSEVIIDTTPEKIWNNIVEVQTIDPKEYNSGFFNSIGIPRPISATVDKKELGGQRIGNFEGGLMFIETITEYDENKKVSFDIKIDPSTVRQKVFDQHVLNGNYFNFVAATYELTELKNGQVKLTLSSSYQLTSTINFYGRFWGDIILTDFQDRLLNVIENRCETKE</sequence>
<organism evidence="2 3">
    <name type="scientific">Flavobacterium aurantiibacter</name>
    <dbReference type="NCBI Taxonomy" id="2023067"/>
    <lineage>
        <taxon>Bacteria</taxon>
        <taxon>Pseudomonadati</taxon>
        <taxon>Bacteroidota</taxon>
        <taxon>Flavobacteriia</taxon>
        <taxon>Flavobacteriales</taxon>
        <taxon>Flavobacteriaceae</taxon>
        <taxon>Flavobacterium</taxon>
    </lineage>
</organism>
<keyword evidence="1" id="KW-0472">Membrane</keyword>
<dbReference type="SUPFAM" id="SSF55961">
    <property type="entry name" value="Bet v1-like"/>
    <property type="match status" value="1"/>
</dbReference>
<dbReference type="RefSeq" id="WP_094484762.1">
    <property type="nucleotide sequence ID" value="NZ_NOXX01000008.1"/>
</dbReference>
<keyword evidence="1" id="KW-0812">Transmembrane</keyword>
<protein>
    <recommendedName>
        <fullName evidence="4">Polyketide cyclase</fullName>
    </recommendedName>
</protein>
<dbReference type="OrthoDB" id="118637at2"/>
<reference evidence="2 3" key="1">
    <citation type="submission" date="2017-07" db="EMBL/GenBank/DDBJ databases">
        <title>Flavobacterium cyanobacteriorum sp. nov., isolated from cyanobacterial aggregates in a eutrophic lake.</title>
        <authorList>
            <person name="Cai H."/>
        </authorList>
    </citation>
    <scope>NUCLEOTIDE SEQUENCE [LARGE SCALE GENOMIC DNA]</scope>
    <source>
        <strain evidence="2 3">TH167</strain>
    </source>
</reference>
<keyword evidence="3" id="KW-1185">Reference proteome</keyword>
<feature type="transmembrane region" description="Helical" evidence="1">
    <location>
        <begin position="67"/>
        <end position="87"/>
    </location>
</feature>
<feature type="transmembrane region" description="Helical" evidence="1">
    <location>
        <begin position="93"/>
        <end position="113"/>
    </location>
</feature>
<evidence type="ECO:0000256" key="1">
    <source>
        <dbReference type="SAM" id="Phobius"/>
    </source>
</evidence>
<accession>A0A256AH23</accession>
<dbReference type="Proteomes" id="UP000216035">
    <property type="component" value="Unassembled WGS sequence"/>
</dbReference>
<proteinExistence type="predicted"/>
<feature type="transmembrane region" description="Helical" evidence="1">
    <location>
        <begin position="35"/>
        <end position="55"/>
    </location>
</feature>
<dbReference type="AlphaFoldDB" id="A0A256AH23"/>
<evidence type="ECO:0008006" key="4">
    <source>
        <dbReference type="Google" id="ProtNLM"/>
    </source>
</evidence>
<evidence type="ECO:0000313" key="3">
    <source>
        <dbReference type="Proteomes" id="UP000216035"/>
    </source>
</evidence>
<keyword evidence="1" id="KW-1133">Transmembrane helix</keyword>
<feature type="transmembrane region" description="Helical" evidence="1">
    <location>
        <begin position="9"/>
        <end position="29"/>
    </location>
</feature>
<dbReference type="EMBL" id="NOXX01000008">
    <property type="protein sequence ID" value="OYQ52505.1"/>
    <property type="molecule type" value="Genomic_DNA"/>
</dbReference>
<gene>
    <name evidence="2" type="ORF">CHX27_00065</name>
</gene>
<comment type="caution">
    <text evidence="2">The sequence shown here is derived from an EMBL/GenBank/DDBJ whole genome shotgun (WGS) entry which is preliminary data.</text>
</comment>
<evidence type="ECO:0000313" key="2">
    <source>
        <dbReference type="EMBL" id="OYQ52505.1"/>
    </source>
</evidence>
<name>A0A256AH23_9FLAO</name>